<evidence type="ECO:0000256" key="5">
    <source>
        <dbReference type="ARBA" id="ARBA00022840"/>
    </source>
</evidence>
<keyword evidence="3 8" id="KW-0548">Nucleotidyltransferase</keyword>
<dbReference type="SUPFAM" id="SSF50447">
    <property type="entry name" value="Translation proteins"/>
    <property type="match status" value="1"/>
</dbReference>
<dbReference type="InterPro" id="IPR011779">
    <property type="entry name" value="SO4_adenylTrfase_lsu"/>
</dbReference>
<dbReference type="PROSITE" id="PS00301">
    <property type="entry name" value="G_TR_1"/>
    <property type="match status" value="1"/>
</dbReference>
<dbReference type="InterPro" id="IPR009001">
    <property type="entry name" value="Transl_elong_EF1A/Init_IF2_C"/>
</dbReference>
<dbReference type="CDD" id="cd03695">
    <property type="entry name" value="CysN_NodQ_II"/>
    <property type="match status" value="1"/>
</dbReference>
<dbReference type="Pfam" id="PF22594">
    <property type="entry name" value="GTP-eEF1A_C"/>
    <property type="match status" value="1"/>
</dbReference>
<dbReference type="GO" id="GO:0005524">
    <property type="term" value="F:ATP binding"/>
    <property type="evidence" value="ECO:0007669"/>
    <property type="project" value="UniProtKB-KW"/>
</dbReference>
<dbReference type="HOGENOM" id="CLU_007265_5_2_0"/>
<dbReference type="InterPro" id="IPR054696">
    <property type="entry name" value="GTP-eEF1A_C"/>
</dbReference>
<dbReference type="RefSeq" id="WP_011521636.1">
    <property type="nucleotide sequence ID" value="NC_008009.1"/>
</dbReference>
<dbReference type="EMBL" id="CP000360">
    <property type="protein sequence ID" value="ABF39834.1"/>
    <property type="molecule type" value="Genomic_DNA"/>
</dbReference>
<dbReference type="PRINTS" id="PR00315">
    <property type="entry name" value="ELONGATNFCT"/>
</dbReference>
<gene>
    <name evidence="8" type="ordered locus">Acid345_0829</name>
</gene>
<dbReference type="InterPro" id="IPR044139">
    <property type="entry name" value="CysN_NoDQ_III"/>
</dbReference>
<dbReference type="InterPro" id="IPR044138">
    <property type="entry name" value="CysN_II"/>
</dbReference>
<dbReference type="InterPro" id="IPR050100">
    <property type="entry name" value="TRAFAC_GTPase_members"/>
</dbReference>
<feature type="domain" description="Tr-type G" evidence="7">
    <location>
        <begin position="26"/>
        <end position="238"/>
    </location>
</feature>
<dbReference type="EnsemblBacteria" id="ABF39834">
    <property type="protein sequence ID" value="ABF39834"/>
    <property type="gene ID" value="Acid345_0829"/>
</dbReference>
<dbReference type="InterPro" id="IPR031157">
    <property type="entry name" value="G_TR_CS"/>
</dbReference>
<dbReference type="SUPFAM" id="SSF52540">
    <property type="entry name" value="P-loop containing nucleoside triphosphate hydrolases"/>
    <property type="match status" value="1"/>
</dbReference>
<keyword evidence="9" id="KW-1185">Reference proteome</keyword>
<sequence length="543" mass="60096">MATVFTLREDNADSDIQSFLEQEQAKDILRISTAGSVDDGKSTLIGRLLYDSRNVYEDHVRSVTRHDVSLGTSVVDFAQLTDGLRAEREQGITIDVAYRYFSTAKRKFIIADTPGHEQYTRNMATGASTSDLAIVLIDARKGVLVQSRRHLYIAALLGIPRVVATINKMDLVDFSPEVFAAHSLELKRLGDGLGIPSLVTIPISALDGDNVVETSARTPWYDGPSLLQFLETVPVENASEVAFRLPVQRVLRPHQEYRGFAGQIAAGAVRPGDQVVVLPSGRSSRVRSITTFDGDLPSAEAPLSIALTLEDEVDVSRGDVIAAADAPPTVAKRFEASLVWMDSAEFRPAKRYLLKHTAQVVPTTAITIKNRVNVQTFETEQSFVLHMNDIAIVEIETKRPLVGDSYRDNRTTGSFILIDPETNSTVAAGMIRSFVVNPSLSKHHVPIVELRKGAVVDAVEQKLFDRGYLVVRTKLDPDRLLQRLHLPRLVLLLEGPDVHYSRIRSFSRQTRLSVEYRVETSATPDSIVEKIVALLTEEKIAHE</sequence>
<evidence type="ECO:0000256" key="6">
    <source>
        <dbReference type="ARBA" id="ARBA00023134"/>
    </source>
</evidence>
<protein>
    <recommendedName>
        <fullName evidence="1">sulfate adenylyltransferase</fullName>
        <ecNumber evidence="1">2.7.7.4</ecNumber>
    </recommendedName>
</protein>
<keyword evidence="5" id="KW-0067">ATP-binding</keyword>
<evidence type="ECO:0000259" key="7">
    <source>
        <dbReference type="PROSITE" id="PS51722"/>
    </source>
</evidence>
<dbReference type="EC" id="2.7.7.4" evidence="1"/>
<evidence type="ECO:0000256" key="2">
    <source>
        <dbReference type="ARBA" id="ARBA00022679"/>
    </source>
</evidence>
<dbReference type="GO" id="GO:0006790">
    <property type="term" value="P:sulfur compound metabolic process"/>
    <property type="evidence" value="ECO:0007669"/>
    <property type="project" value="InterPro"/>
</dbReference>
<evidence type="ECO:0000256" key="4">
    <source>
        <dbReference type="ARBA" id="ARBA00022741"/>
    </source>
</evidence>
<dbReference type="GO" id="GO:0003924">
    <property type="term" value="F:GTPase activity"/>
    <property type="evidence" value="ECO:0007669"/>
    <property type="project" value="InterPro"/>
</dbReference>
<dbReference type="CDD" id="cd04166">
    <property type="entry name" value="CysN_ATPS"/>
    <property type="match status" value="1"/>
</dbReference>
<name>Q1ITG6_KORVE</name>
<dbReference type="PANTHER" id="PTHR23115">
    <property type="entry name" value="TRANSLATION FACTOR"/>
    <property type="match status" value="1"/>
</dbReference>
<dbReference type="InterPro" id="IPR027417">
    <property type="entry name" value="P-loop_NTPase"/>
</dbReference>
<evidence type="ECO:0000313" key="8">
    <source>
        <dbReference type="EMBL" id="ABF39834.1"/>
    </source>
</evidence>
<dbReference type="CDD" id="cd04095">
    <property type="entry name" value="CysN_NoDQ_III"/>
    <property type="match status" value="1"/>
</dbReference>
<dbReference type="GO" id="GO:0004781">
    <property type="term" value="F:sulfate adenylyltransferase (ATP) activity"/>
    <property type="evidence" value="ECO:0007669"/>
    <property type="project" value="UniProtKB-EC"/>
</dbReference>
<dbReference type="SUPFAM" id="SSF50465">
    <property type="entry name" value="EF-Tu/eEF-1alpha/eIF2-gamma C-terminal domain"/>
    <property type="match status" value="1"/>
</dbReference>
<dbReference type="OrthoDB" id="9804504at2"/>
<dbReference type="GO" id="GO:0005525">
    <property type="term" value="F:GTP binding"/>
    <property type="evidence" value="ECO:0007669"/>
    <property type="project" value="UniProtKB-KW"/>
</dbReference>
<dbReference type="InterPro" id="IPR009000">
    <property type="entry name" value="Transl_B-barrel_sf"/>
</dbReference>
<dbReference type="Pfam" id="PF00009">
    <property type="entry name" value="GTP_EFTU"/>
    <property type="match status" value="1"/>
</dbReference>
<dbReference type="eggNOG" id="COG2895">
    <property type="taxonomic scope" value="Bacteria"/>
</dbReference>
<dbReference type="FunFam" id="3.40.50.300:FF:000119">
    <property type="entry name" value="Sulfate adenylyltransferase subunit 1"/>
    <property type="match status" value="1"/>
</dbReference>
<evidence type="ECO:0000256" key="3">
    <source>
        <dbReference type="ARBA" id="ARBA00022695"/>
    </source>
</evidence>
<organism evidence="8 9">
    <name type="scientific">Koribacter versatilis (strain Ellin345)</name>
    <dbReference type="NCBI Taxonomy" id="204669"/>
    <lineage>
        <taxon>Bacteria</taxon>
        <taxon>Pseudomonadati</taxon>
        <taxon>Acidobacteriota</taxon>
        <taxon>Terriglobia</taxon>
        <taxon>Terriglobales</taxon>
        <taxon>Candidatus Korobacteraceae</taxon>
        <taxon>Candidatus Korobacter</taxon>
    </lineage>
</organism>
<dbReference type="PROSITE" id="PS51722">
    <property type="entry name" value="G_TR_2"/>
    <property type="match status" value="1"/>
</dbReference>
<dbReference type="NCBIfam" id="TIGR02034">
    <property type="entry name" value="CysN"/>
    <property type="match status" value="1"/>
</dbReference>
<accession>Q1ITG6</accession>
<keyword evidence="4" id="KW-0547">Nucleotide-binding</keyword>
<dbReference type="InterPro" id="IPR000795">
    <property type="entry name" value="T_Tr_GTP-bd_dom"/>
</dbReference>
<dbReference type="Gene3D" id="2.40.30.10">
    <property type="entry name" value="Translation factors"/>
    <property type="match status" value="2"/>
</dbReference>
<dbReference type="KEGG" id="aba:Acid345_0829"/>
<dbReference type="STRING" id="204669.Acid345_0829"/>
<keyword evidence="6" id="KW-0342">GTP-binding</keyword>
<proteinExistence type="predicted"/>
<dbReference type="Gene3D" id="3.40.50.300">
    <property type="entry name" value="P-loop containing nucleotide triphosphate hydrolases"/>
    <property type="match status" value="1"/>
</dbReference>
<evidence type="ECO:0000313" key="9">
    <source>
        <dbReference type="Proteomes" id="UP000002432"/>
    </source>
</evidence>
<reference evidence="8 9" key="1">
    <citation type="journal article" date="2009" name="Appl. Environ. Microbiol.">
        <title>Three genomes from the phylum Acidobacteria provide insight into the lifestyles of these microorganisms in soils.</title>
        <authorList>
            <person name="Ward N.L."/>
            <person name="Challacombe J.F."/>
            <person name="Janssen P.H."/>
            <person name="Henrissat B."/>
            <person name="Coutinho P.M."/>
            <person name="Wu M."/>
            <person name="Xie G."/>
            <person name="Haft D.H."/>
            <person name="Sait M."/>
            <person name="Badger J."/>
            <person name="Barabote R.D."/>
            <person name="Bradley B."/>
            <person name="Brettin T.S."/>
            <person name="Brinkac L.M."/>
            <person name="Bruce D."/>
            <person name="Creasy T."/>
            <person name="Daugherty S.C."/>
            <person name="Davidsen T.M."/>
            <person name="DeBoy R.T."/>
            <person name="Detter J.C."/>
            <person name="Dodson R.J."/>
            <person name="Durkin A.S."/>
            <person name="Ganapathy A."/>
            <person name="Gwinn-Giglio M."/>
            <person name="Han C.S."/>
            <person name="Khouri H."/>
            <person name="Kiss H."/>
            <person name="Kothari S.P."/>
            <person name="Madupu R."/>
            <person name="Nelson K.E."/>
            <person name="Nelson W.C."/>
            <person name="Paulsen I."/>
            <person name="Penn K."/>
            <person name="Ren Q."/>
            <person name="Rosovitz M.J."/>
            <person name="Selengut J.D."/>
            <person name="Shrivastava S."/>
            <person name="Sullivan S.A."/>
            <person name="Tapia R."/>
            <person name="Thompson L.S."/>
            <person name="Watkins K.L."/>
            <person name="Yang Q."/>
            <person name="Yu C."/>
            <person name="Zafar N."/>
            <person name="Zhou L."/>
            <person name="Kuske C.R."/>
        </authorList>
    </citation>
    <scope>NUCLEOTIDE SEQUENCE [LARGE SCALE GENOMIC DNA]</scope>
    <source>
        <strain evidence="8 9">Ellin345</strain>
    </source>
</reference>
<evidence type="ECO:0000256" key="1">
    <source>
        <dbReference type="ARBA" id="ARBA00012391"/>
    </source>
</evidence>
<dbReference type="InterPro" id="IPR041757">
    <property type="entry name" value="CysN_GTP-bd"/>
</dbReference>
<dbReference type="AlphaFoldDB" id="Q1ITG6"/>
<dbReference type="Proteomes" id="UP000002432">
    <property type="component" value="Chromosome"/>
</dbReference>
<keyword evidence="2 8" id="KW-0808">Transferase</keyword>